<dbReference type="PANTHER" id="PTHR33064:SF29">
    <property type="entry name" value="PEPTIDASE A2 DOMAIN-CONTAINING PROTEIN-RELATED"/>
    <property type="match status" value="1"/>
</dbReference>
<dbReference type="PROSITE" id="PS50879">
    <property type="entry name" value="RNASE_H_1"/>
    <property type="match status" value="1"/>
</dbReference>
<dbReference type="Gene3D" id="3.10.10.10">
    <property type="entry name" value="HIV Type 1 Reverse Transcriptase, subunit A, domain 1"/>
    <property type="match status" value="1"/>
</dbReference>
<dbReference type="Pfam" id="PF00078">
    <property type="entry name" value="RVT_1"/>
    <property type="match status" value="1"/>
</dbReference>
<evidence type="ECO:0000313" key="7">
    <source>
        <dbReference type="Proteomes" id="UP000269221"/>
    </source>
</evidence>
<dbReference type="STRING" id="333673.A0A3M0L9M7"/>
<protein>
    <recommendedName>
        <fullName evidence="2">ribonuclease H</fullName>
        <ecNumber evidence="2">3.1.26.4</ecNumber>
    </recommendedName>
</protein>
<dbReference type="InterPro" id="IPR012337">
    <property type="entry name" value="RNaseH-like_sf"/>
</dbReference>
<dbReference type="InterPro" id="IPR043128">
    <property type="entry name" value="Rev_trsase/Diguanyl_cyclase"/>
</dbReference>
<dbReference type="PROSITE" id="PS50878">
    <property type="entry name" value="RT_POL"/>
    <property type="match status" value="1"/>
</dbReference>
<dbReference type="Gene3D" id="3.30.420.10">
    <property type="entry name" value="Ribonuclease H-like superfamily/Ribonuclease H"/>
    <property type="match status" value="1"/>
</dbReference>
<feature type="domain" description="Reverse transcriptase" evidence="4">
    <location>
        <begin position="240"/>
        <end position="420"/>
    </location>
</feature>
<evidence type="ECO:0000256" key="2">
    <source>
        <dbReference type="ARBA" id="ARBA00012180"/>
    </source>
</evidence>
<reference evidence="6 7" key="1">
    <citation type="submission" date="2018-07" db="EMBL/GenBank/DDBJ databases">
        <title>A high quality draft genome assembly of the barn swallow (H. rustica rustica).</title>
        <authorList>
            <person name="Formenti G."/>
            <person name="Chiara M."/>
            <person name="Poveda L."/>
            <person name="Francoijs K.-J."/>
            <person name="Bonisoli-Alquati A."/>
            <person name="Canova L."/>
            <person name="Gianfranceschi L."/>
            <person name="Horner D.S."/>
            <person name="Saino N."/>
        </authorList>
    </citation>
    <scope>NUCLEOTIDE SEQUENCE [LARGE SCALE GENOMIC DNA]</scope>
    <source>
        <strain evidence="6">Chelidonia</strain>
        <tissue evidence="6">Blood</tissue>
    </source>
</reference>
<comment type="similarity">
    <text evidence="1">Belongs to the beta type-B retroviral polymerase family. HERV class-II K(HML-2) pol subfamily.</text>
</comment>
<feature type="compositionally biased region" description="Basic and acidic residues" evidence="3">
    <location>
        <begin position="67"/>
        <end position="85"/>
    </location>
</feature>
<dbReference type="InterPro" id="IPR051320">
    <property type="entry name" value="Viral_Replic_Matur_Polypro"/>
</dbReference>
<feature type="domain" description="RNase H type-1" evidence="5">
    <location>
        <begin position="542"/>
        <end position="685"/>
    </location>
</feature>
<accession>A0A3M0L9M7</accession>
<dbReference type="InterPro" id="IPR043502">
    <property type="entry name" value="DNA/RNA_pol_sf"/>
</dbReference>
<dbReference type="SUPFAM" id="SSF56672">
    <property type="entry name" value="DNA/RNA polymerases"/>
    <property type="match status" value="1"/>
</dbReference>
<dbReference type="Proteomes" id="UP000269221">
    <property type="component" value="Unassembled WGS sequence"/>
</dbReference>
<keyword evidence="7" id="KW-1185">Reference proteome</keyword>
<dbReference type="GO" id="GO:0003676">
    <property type="term" value="F:nucleic acid binding"/>
    <property type="evidence" value="ECO:0007669"/>
    <property type="project" value="InterPro"/>
</dbReference>
<dbReference type="GO" id="GO:0006259">
    <property type="term" value="P:DNA metabolic process"/>
    <property type="evidence" value="ECO:0007669"/>
    <property type="project" value="UniProtKB-ARBA"/>
</dbReference>
<dbReference type="InterPro" id="IPR036397">
    <property type="entry name" value="RNaseH_sf"/>
</dbReference>
<dbReference type="InterPro" id="IPR000477">
    <property type="entry name" value="RT_dom"/>
</dbReference>
<evidence type="ECO:0000256" key="3">
    <source>
        <dbReference type="SAM" id="MobiDB-lite"/>
    </source>
</evidence>
<evidence type="ECO:0000259" key="5">
    <source>
        <dbReference type="PROSITE" id="PS50879"/>
    </source>
</evidence>
<feature type="region of interest" description="Disordered" evidence="3">
    <location>
        <begin position="55"/>
        <end position="90"/>
    </location>
</feature>
<proteinExistence type="inferred from homology"/>
<dbReference type="OrthoDB" id="9950135at2759"/>
<evidence type="ECO:0000259" key="4">
    <source>
        <dbReference type="PROSITE" id="PS50878"/>
    </source>
</evidence>
<dbReference type="Gene3D" id="3.30.70.270">
    <property type="match status" value="2"/>
</dbReference>
<dbReference type="EC" id="3.1.26.4" evidence="2"/>
<dbReference type="AlphaFoldDB" id="A0A3M0L9M7"/>
<gene>
    <name evidence="6" type="ORF">DUI87_03073</name>
</gene>
<comment type="caution">
    <text evidence="6">The sequence shown here is derived from an EMBL/GenBank/DDBJ whole genome shotgun (WGS) entry which is preliminary data.</text>
</comment>
<dbReference type="InterPro" id="IPR002156">
    <property type="entry name" value="RNaseH_domain"/>
</dbReference>
<dbReference type="Pfam" id="PF00075">
    <property type="entry name" value="RNase_H"/>
    <property type="match status" value="1"/>
</dbReference>
<organism evidence="6 7">
    <name type="scientific">Hirundo rustica rustica</name>
    <dbReference type="NCBI Taxonomy" id="333673"/>
    <lineage>
        <taxon>Eukaryota</taxon>
        <taxon>Metazoa</taxon>
        <taxon>Chordata</taxon>
        <taxon>Craniata</taxon>
        <taxon>Vertebrata</taxon>
        <taxon>Euteleostomi</taxon>
        <taxon>Archelosauria</taxon>
        <taxon>Archosauria</taxon>
        <taxon>Dinosauria</taxon>
        <taxon>Saurischia</taxon>
        <taxon>Theropoda</taxon>
        <taxon>Coelurosauria</taxon>
        <taxon>Aves</taxon>
        <taxon>Neognathae</taxon>
        <taxon>Neoaves</taxon>
        <taxon>Telluraves</taxon>
        <taxon>Australaves</taxon>
        <taxon>Passeriformes</taxon>
        <taxon>Sylvioidea</taxon>
        <taxon>Hirundinidae</taxon>
        <taxon>Hirundo</taxon>
    </lineage>
</organism>
<dbReference type="GO" id="GO:0004523">
    <property type="term" value="F:RNA-DNA hybrid ribonuclease activity"/>
    <property type="evidence" value="ECO:0007669"/>
    <property type="project" value="UniProtKB-EC"/>
</dbReference>
<evidence type="ECO:0000313" key="6">
    <source>
        <dbReference type="EMBL" id="RMC22199.1"/>
    </source>
</evidence>
<dbReference type="EMBL" id="QRBI01000093">
    <property type="protein sequence ID" value="RMC22199.1"/>
    <property type="molecule type" value="Genomic_DNA"/>
</dbReference>
<sequence>MWLELGGKDDRDEATGTRGVLDILKVRTKLELPTGKAELALLNFFHPEEKLHVGEEGRRIHRNKRSKGSEGPDKLSHSRNAEHFHHLSSLGRGMELGKRLEHQEQLRKLGRGLSLEKRRLRRDLLALHNFLTGEGSWRVSGSAPREQGQDKREWCQAVVGEGHVEHQEEFLNGKGGQALEGAAQEGLECPSLEVSKEHAVGLLKVEEQRVPVATSTVHHRQYRTNRDAVIPIHKMIRELESQGVVSKTHSPFNSPIWPVRKSDGEWRLTVDYRALNEVTPPLSAAVPDMLELQYELESKAAKWYATIDIANAFFSIPLAAECRPQFAFTWRGVQYTWNRLPQGWKHSPTICHGLIQAALEKGEAPEHLHYIDDIIVWGNTAMEVFEKEEIIQILLKAGFAIKQSKVKGPAREIQFLGVKWQDGRRQIPTEVINKITAMSPPTSKKETQAFLDAIGFWRMHIPEYSQIVSPLYLVTRKKNDFHWGPEQQQAFALIKQEIAHAVALGPVRTGPDVKNMLYSAAGNNGLSWSLGRRCLGRLGDDHWDSGAEATEGINRKWKAAVWSPTQQVAQATEGEGGSSQLAELKAVQLALDIAEREKWPKLYLYTDSWMVANALWGWLDRWKKANWQRRGKPIWAADEWKDIATRVEKLPVKVCHVDAHVPKSWANEEHQNNEQVDQAAKIEVSKIDLDWQHKGELFLARWAHDASGHQGRDATYK</sequence>
<evidence type="ECO:0000256" key="1">
    <source>
        <dbReference type="ARBA" id="ARBA00010879"/>
    </source>
</evidence>
<dbReference type="PANTHER" id="PTHR33064">
    <property type="entry name" value="POL PROTEIN"/>
    <property type="match status" value="1"/>
</dbReference>
<dbReference type="SUPFAM" id="SSF53098">
    <property type="entry name" value="Ribonuclease H-like"/>
    <property type="match status" value="1"/>
</dbReference>
<name>A0A3M0L9M7_HIRRU</name>